<dbReference type="Pfam" id="PF00852">
    <property type="entry name" value="Glyco_transf_10"/>
    <property type="match status" value="1"/>
</dbReference>
<feature type="domain" description="Fucosyltransferase C-terminal" evidence="6">
    <location>
        <begin position="187"/>
        <end position="336"/>
    </location>
</feature>
<dbReference type="InterPro" id="IPR001503">
    <property type="entry name" value="Glyco_trans_10"/>
</dbReference>
<keyword evidence="5" id="KW-0472">Membrane</keyword>
<keyword evidence="3 5" id="KW-0328">Glycosyltransferase</keyword>
<dbReference type="Gene3D" id="3.40.50.11660">
    <property type="entry name" value="Glycosyl transferase family 10, C-terminal domain"/>
    <property type="match status" value="1"/>
</dbReference>
<dbReference type="InterPro" id="IPR038577">
    <property type="entry name" value="GT10-like_C_sf"/>
</dbReference>
<keyword evidence="5" id="KW-0333">Golgi apparatus</keyword>
<evidence type="ECO:0000313" key="8">
    <source>
        <dbReference type="Proteomes" id="UP000031668"/>
    </source>
</evidence>
<dbReference type="AlphaFoldDB" id="A0A0C2IL87"/>
<comment type="similarity">
    <text evidence="2 5">Belongs to the glycosyltransferase 10 family.</text>
</comment>
<sequence length="378" mass="44761">MTAICIIFNFIEFHMLINIEYTIRIANTIKIPWADFSPYRAVPKSESEENPTILLFGNFYIGPLLPELDTCEALNKSIVRSSVCVPHSAVIVHFMHYNHYLNKCKNYTERYKAIVIIYAMVWIVLIQEPPHKIRKLLKIKASPQNNQTLWMFSFHRSSVYQDKYFSFSKSTQNNFNISALRMELEDRFKSSVSIISNCNVKLTPRLKYIRDVKEHFMVYGHGKCYNYKFPKPKRSILCRHHMFYFSFENSLCEDYLTEKYCVPLNCVAIPIIMSHPSNLDRYIPGSYINAFDFPSPKHLGDHLKNVSQNFLMYLDYFRWREKYQIEECKISTNICEKDVISLLKKRSRKQMIGVEEILSNDICLPIEEQFQNLYRDES</sequence>
<evidence type="ECO:0000259" key="6">
    <source>
        <dbReference type="Pfam" id="PF00852"/>
    </source>
</evidence>
<dbReference type="EC" id="2.4.1.-" evidence="5"/>
<evidence type="ECO:0000256" key="5">
    <source>
        <dbReference type="RuleBase" id="RU003832"/>
    </source>
</evidence>
<organism evidence="7 8">
    <name type="scientific">Thelohanellus kitauei</name>
    <name type="common">Myxosporean</name>
    <dbReference type="NCBI Taxonomy" id="669202"/>
    <lineage>
        <taxon>Eukaryota</taxon>
        <taxon>Metazoa</taxon>
        <taxon>Cnidaria</taxon>
        <taxon>Myxozoa</taxon>
        <taxon>Myxosporea</taxon>
        <taxon>Bivalvulida</taxon>
        <taxon>Platysporina</taxon>
        <taxon>Myxobolidae</taxon>
        <taxon>Thelohanellus</taxon>
    </lineage>
</organism>
<reference evidence="7 8" key="1">
    <citation type="journal article" date="2014" name="Genome Biol. Evol.">
        <title>The genome of the myxosporean Thelohanellus kitauei shows adaptations to nutrient acquisition within its fish host.</title>
        <authorList>
            <person name="Yang Y."/>
            <person name="Xiong J."/>
            <person name="Zhou Z."/>
            <person name="Huo F."/>
            <person name="Miao W."/>
            <person name="Ran C."/>
            <person name="Liu Y."/>
            <person name="Zhang J."/>
            <person name="Feng J."/>
            <person name="Wang M."/>
            <person name="Wang M."/>
            <person name="Wang L."/>
            <person name="Yao B."/>
        </authorList>
    </citation>
    <scope>NUCLEOTIDE SEQUENCE [LARGE SCALE GENOMIC DNA]</scope>
    <source>
        <strain evidence="7">Wuqing</strain>
    </source>
</reference>
<proteinExistence type="inferred from homology"/>
<keyword evidence="8" id="KW-1185">Reference proteome</keyword>
<name>A0A0C2IL87_THEKT</name>
<evidence type="ECO:0000256" key="4">
    <source>
        <dbReference type="ARBA" id="ARBA00022679"/>
    </source>
</evidence>
<evidence type="ECO:0000256" key="1">
    <source>
        <dbReference type="ARBA" id="ARBA00004922"/>
    </source>
</evidence>
<evidence type="ECO:0000256" key="3">
    <source>
        <dbReference type="ARBA" id="ARBA00022676"/>
    </source>
</evidence>
<gene>
    <name evidence="7" type="ORF">RF11_12013</name>
</gene>
<comment type="pathway">
    <text evidence="1">Protein modification; protein glycosylation.</text>
</comment>
<comment type="subcellular location">
    <subcellularLocation>
        <location evidence="5">Golgi apparatus</location>
        <location evidence="5">Golgi stack membrane</location>
        <topology evidence="5">Single-pass type II membrane protein</topology>
    </subcellularLocation>
</comment>
<protein>
    <recommendedName>
        <fullName evidence="5">Fucosyltransferase</fullName>
        <ecNumber evidence="5">2.4.1.-</ecNumber>
    </recommendedName>
</protein>
<evidence type="ECO:0000313" key="7">
    <source>
        <dbReference type="EMBL" id="KII66189.1"/>
    </source>
</evidence>
<dbReference type="SUPFAM" id="SSF53756">
    <property type="entry name" value="UDP-Glycosyltransferase/glycogen phosphorylase"/>
    <property type="match status" value="1"/>
</dbReference>
<accession>A0A0C2IL87</accession>
<dbReference type="UniPathway" id="UPA00378"/>
<dbReference type="PANTHER" id="PTHR11929">
    <property type="entry name" value="ALPHA- 1,3 -FUCOSYLTRANSFERASE"/>
    <property type="match status" value="1"/>
</dbReference>
<dbReference type="GO" id="GO:0032580">
    <property type="term" value="C:Golgi cisterna membrane"/>
    <property type="evidence" value="ECO:0007669"/>
    <property type="project" value="UniProtKB-SubCell"/>
</dbReference>
<keyword evidence="4 5" id="KW-0808">Transferase</keyword>
<comment type="caution">
    <text evidence="7">The sequence shown here is derived from an EMBL/GenBank/DDBJ whole genome shotgun (WGS) entry which is preliminary data.</text>
</comment>
<evidence type="ECO:0000256" key="2">
    <source>
        <dbReference type="ARBA" id="ARBA00008919"/>
    </source>
</evidence>
<dbReference type="EMBL" id="JWZT01003604">
    <property type="protein sequence ID" value="KII66189.1"/>
    <property type="molecule type" value="Genomic_DNA"/>
</dbReference>
<dbReference type="InterPro" id="IPR055270">
    <property type="entry name" value="Glyco_tran_10_C"/>
</dbReference>
<keyword evidence="5" id="KW-0812">Transmembrane</keyword>
<dbReference type="GO" id="GO:0046920">
    <property type="term" value="F:alpha-(1-&gt;3)-fucosyltransferase activity"/>
    <property type="evidence" value="ECO:0007669"/>
    <property type="project" value="TreeGrafter"/>
</dbReference>
<dbReference type="PANTHER" id="PTHR11929:SF145">
    <property type="entry name" value="ALPHA-(1,3)-FUCOSYLTRANSFERASE FUT-1"/>
    <property type="match status" value="1"/>
</dbReference>
<dbReference type="OrthoDB" id="427096at2759"/>
<dbReference type="Proteomes" id="UP000031668">
    <property type="component" value="Unassembled WGS sequence"/>
</dbReference>